<feature type="non-terminal residue" evidence="1">
    <location>
        <position position="1"/>
    </location>
</feature>
<evidence type="ECO:0000313" key="2">
    <source>
        <dbReference type="Proteomes" id="UP001497623"/>
    </source>
</evidence>
<dbReference type="EMBL" id="CAXKWB010118697">
    <property type="protein sequence ID" value="CAL4236531.1"/>
    <property type="molecule type" value="Genomic_DNA"/>
</dbReference>
<gene>
    <name evidence="1" type="ORF">MNOR_LOCUS40244</name>
</gene>
<protein>
    <submittedName>
        <fullName evidence="1">Uncharacterized protein</fullName>
    </submittedName>
</protein>
<accession>A0AAV2STN6</accession>
<organism evidence="1 2">
    <name type="scientific">Meganyctiphanes norvegica</name>
    <name type="common">Northern krill</name>
    <name type="synonym">Thysanopoda norvegica</name>
    <dbReference type="NCBI Taxonomy" id="48144"/>
    <lineage>
        <taxon>Eukaryota</taxon>
        <taxon>Metazoa</taxon>
        <taxon>Ecdysozoa</taxon>
        <taxon>Arthropoda</taxon>
        <taxon>Crustacea</taxon>
        <taxon>Multicrustacea</taxon>
        <taxon>Malacostraca</taxon>
        <taxon>Eumalacostraca</taxon>
        <taxon>Eucarida</taxon>
        <taxon>Euphausiacea</taxon>
        <taxon>Euphausiidae</taxon>
        <taxon>Meganyctiphanes</taxon>
    </lineage>
</organism>
<reference evidence="1 2" key="1">
    <citation type="submission" date="2024-05" db="EMBL/GenBank/DDBJ databases">
        <authorList>
            <person name="Wallberg A."/>
        </authorList>
    </citation>
    <scope>NUCLEOTIDE SEQUENCE [LARGE SCALE GENOMIC DNA]</scope>
</reference>
<sequence>AFLALAALSSAQQLTWMCRPYAFMKVMEGCIGREAVQAQKMKMMTSVRDTCLSMPTVWDDSMHYQYDPYPEGEPEPFPEPEGDGMNMTVYEMKDGMMDDMMGDMMPGMMGMPGMNPDMMGNMMGEMMGAMMGDMKNMMEGIMANTMRMNGMKGMIESSILSNISCIMQQMEWMDEKQNPNPSYLKDMITSLNLNPFITMSMQSEIAKCYS</sequence>
<dbReference type="Proteomes" id="UP001497623">
    <property type="component" value="Unassembled WGS sequence"/>
</dbReference>
<comment type="caution">
    <text evidence="1">The sequence shown here is derived from an EMBL/GenBank/DDBJ whole genome shotgun (WGS) entry which is preliminary data.</text>
</comment>
<keyword evidence="2" id="KW-1185">Reference proteome</keyword>
<dbReference type="AlphaFoldDB" id="A0AAV2STN6"/>
<proteinExistence type="predicted"/>
<feature type="non-terminal residue" evidence="1">
    <location>
        <position position="210"/>
    </location>
</feature>
<name>A0AAV2STN6_MEGNR</name>
<evidence type="ECO:0000313" key="1">
    <source>
        <dbReference type="EMBL" id="CAL4236531.1"/>
    </source>
</evidence>